<dbReference type="EMBL" id="CAXAMN010004625">
    <property type="protein sequence ID" value="CAK9010302.1"/>
    <property type="molecule type" value="Genomic_DNA"/>
</dbReference>
<comment type="caution">
    <text evidence="1">The sequence shown here is derived from an EMBL/GenBank/DDBJ whole genome shotgun (WGS) entry which is preliminary data.</text>
</comment>
<dbReference type="InterPro" id="IPR011990">
    <property type="entry name" value="TPR-like_helical_dom_sf"/>
</dbReference>
<keyword evidence="2" id="KW-1185">Reference proteome</keyword>
<gene>
    <name evidence="1" type="ORF">CCMP2556_LOCUS10019</name>
</gene>
<accession>A0ABP0J7G2</accession>
<dbReference type="PANTHER" id="PTHR10098">
    <property type="entry name" value="RAPSYN-RELATED"/>
    <property type="match status" value="1"/>
</dbReference>
<evidence type="ECO:0000313" key="2">
    <source>
        <dbReference type="Proteomes" id="UP001642484"/>
    </source>
</evidence>
<name>A0ABP0J7G2_9DINO</name>
<dbReference type="PANTHER" id="PTHR10098:SF106">
    <property type="entry name" value="TETRATRICOPEPTIDE REPEAT PROTEIN 28-LIKE PROTEIN"/>
    <property type="match status" value="1"/>
</dbReference>
<dbReference type="SUPFAM" id="SSF48452">
    <property type="entry name" value="TPR-like"/>
    <property type="match status" value="2"/>
</dbReference>
<evidence type="ECO:0000313" key="1">
    <source>
        <dbReference type="EMBL" id="CAK9010302.1"/>
    </source>
</evidence>
<organism evidence="1 2">
    <name type="scientific">Durusdinium trenchii</name>
    <dbReference type="NCBI Taxonomy" id="1381693"/>
    <lineage>
        <taxon>Eukaryota</taxon>
        <taxon>Sar</taxon>
        <taxon>Alveolata</taxon>
        <taxon>Dinophyceae</taxon>
        <taxon>Suessiales</taxon>
        <taxon>Symbiodiniaceae</taxon>
        <taxon>Durusdinium</taxon>
    </lineage>
</organism>
<proteinExistence type="predicted"/>
<dbReference type="Gene3D" id="1.25.40.10">
    <property type="entry name" value="Tetratricopeptide repeat domain"/>
    <property type="match status" value="2"/>
</dbReference>
<reference evidence="1 2" key="1">
    <citation type="submission" date="2024-02" db="EMBL/GenBank/DDBJ databases">
        <authorList>
            <person name="Chen Y."/>
            <person name="Shah S."/>
            <person name="Dougan E. K."/>
            <person name="Thang M."/>
            <person name="Chan C."/>
        </authorList>
    </citation>
    <scope>NUCLEOTIDE SEQUENCE [LARGE SCALE GENOMIC DNA]</scope>
</reference>
<dbReference type="Proteomes" id="UP001642484">
    <property type="component" value="Unassembled WGS sequence"/>
</dbReference>
<protein>
    <submittedName>
        <fullName evidence="1">Uncharacterized protein</fullName>
    </submittedName>
</protein>
<sequence>MSMLGSVTQLTGTNLEAQRWLRRALDILESEPEEALDLARRATSAFDAAAELDNAADASRLVVSATFSSGDVEAAISLASDQLEAAKGGSPQMQAYAHLMWAELMLALGKTAALKEHAGQAAQLFQQLDKMPYVAKCKAAILQACIQECDGLESERLAEEVLTIWQNLGDKGGTAVAWHLLSAARSVGGGNLMEPLAKALDLYKELNWKRYEASVLYSLSERQRFQPHGGAVAQRTAEEAVSIWKEIGNYKGEATAMTAVAKAMIVRGLTSDALQMVQTRMQELRQDNRLSALAQTGQGCVTVLQECGAKDEALATAEEVLAITQQLGNRHEEAWMLIKLSEVRSDMKLYEEALLCAQEAQTIFQELGDQCGEAEAMKSLSHIYTAKREAHKSPHRQRALDLLSQFATSVANKDVEGFQKALTQMRLYQGVDGQDVAASLGSLMQDPETYKWYVEASADYFQVTFEEAESMVGRAPLNPMQRAIGLDSRGFAGGGIYLFFRVGSMGYGPSFRPIQEGYRQGRSYQAEQGDPPVALAVLRDETVEEWERVALLQAHAGVLDGALQTTALYHGHVQEVIDAVERHHKQVKLEAPVSP</sequence>